<dbReference type="FunFam" id="3.30.70.100:FF:000005">
    <property type="entry name" value="Copper-exporting P-type ATPase A"/>
    <property type="match status" value="1"/>
</dbReference>
<dbReference type="GO" id="GO:0016887">
    <property type="term" value="F:ATP hydrolysis activity"/>
    <property type="evidence" value="ECO:0007669"/>
    <property type="project" value="InterPro"/>
</dbReference>
<dbReference type="InterPro" id="IPR023299">
    <property type="entry name" value="ATPase_P-typ_cyto_dom_N"/>
</dbReference>
<dbReference type="Pfam" id="PF00122">
    <property type="entry name" value="E1-E2_ATPase"/>
    <property type="match status" value="1"/>
</dbReference>
<dbReference type="PROSITE" id="PS50846">
    <property type="entry name" value="HMA_2"/>
    <property type="match status" value="1"/>
</dbReference>
<dbReference type="InterPro" id="IPR018303">
    <property type="entry name" value="ATPase_P-typ_P_site"/>
</dbReference>
<dbReference type="Pfam" id="PF00702">
    <property type="entry name" value="Hydrolase"/>
    <property type="match status" value="1"/>
</dbReference>
<organism evidence="12">
    <name type="scientific">marine metagenome</name>
    <dbReference type="NCBI Taxonomy" id="408172"/>
    <lineage>
        <taxon>unclassified sequences</taxon>
        <taxon>metagenomes</taxon>
        <taxon>ecological metagenomes</taxon>
    </lineage>
</organism>
<dbReference type="PANTHER" id="PTHR43520">
    <property type="entry name" value="ATP7, ISOFORM B"/>
    <property type="match status" value="1"/>
</dbReference>
<evidence type="ECO:0000256" key="10">
    <source>
        <dbReference type="SAM" id="Phobius"/>
    </source>
</evidence>
<evidence type="ECO:0000256" key="5">
    <source>
        <dbReference type="ARBA" id="ARBA00022741"/>
    </source>
</evidence>
<dbReference type="Gene3D" id="2.70.150.10">
    <property type="entry name" value="Calcium-transporting ATPase, cytoplasmic transduction domain A"/>
    <property type="match status" value="1"/>
</dbReference>
<feature type="transmembrane region" description="Helical" evidence="10">
    <location>
        <begin position="112"/>
        <end position="129"/>
    </location>
</feature>
<dbReference type="Pfam" id="PF00403">
    <property type="entry name" value="HMA"/>
    <property type="match status" value="1"/>
</dbReference>
<dbReference type="InterPro" id="IPR006121">
    <property type="entry name" value="HMA_dom"/>
</dbReference>
<dbReference type="AlphaFoldDB" id="A0A382EFX0"/>
<evidence type="ECO:0000259" key="11">
    <source>
        <dbReference type="PROSITE" id="PS50846"/>
    </source>
</evidence>
<dbReference type="InterPro" id="IPR008250">
    <property type="entry name" value="ATPase_P-typ_transduc_dom_A_sf"/>
</dbReference>
<feature type="transmembrane region" description="Helical" evidence="10">
    <location>
        <begin position="135"/>
        <end position="154"/>
    </location>
</feature>
<dbReference type="NCBIfam" id="TIGR01494">
    <property type="entry name" value="ATPase_P-type"/>
    <property type="match status" value="1"/>
</dbReference>
<dbReference type="InterPro" id="IPR023298">
    <property type="entry name" value="ATPase_P-typ_TM_dom_sf"/>
</dbReference>
<evidence type="ECO:0000256" key="9">
    <source>
        <dbReference type="ARBA" id="ARBA00023136"/>
    </source>
</evidence>
<protein>
    <recommendedName>
        <fullName evidence="11">HMA domain-containing protein</fullName>
    </recommendedName>
</protein>
<dbReference type="InterPro" id="IPR059000">
    <property type="entry name" value="ATPase_P-type_domA"/>
</dbReference>
<keyword evidence="5" id="KW-0547">Nucleotide-binding</keyword>
<feature type="domain" description="HMA" evidence="11">
    <location>
        <begin position="18"/>
        <end position="84"/>
    </location>
</feature>
<dbReference type="InterPro" id="IPR027256">
    <property type="entry name" value="P-typ_ATPase_IB"/>
</dbReference>
<accession>A0A382EFX0</accession>
<comment type="similarity">
    <text evidence="2">Belongs to the cation transport ATPase (P-type) (TC 3.A.3) family. Type IB subfamily.</text>
</comment>
<evidence type="ECO:0000256" key="7">
    <source>
        <dbReference type="ARBA" id="ARBA00022967"/>
    </source>
</evidence>
<feature type="transmembrane region" description="Helical" evidence="10">
    <location>
        <begin position="391"/>
        <end position="414"/>
    </location>
</feature>
<dbReference type="InterPro" id="IPR001757">
    <property type="entry name" value="P_typ_ATPase"/>
</dbReference>
<dbReference type="SUPFAM" id="SSF55008">
    <property type="entry name" value="HMA, heavy metal-associated domain"/>
    <property type="match status" value="1"/>
</dbReference>
<dbReference type="GO" id="GO:0016020">
    <property type="term" value="C:membrane"/>
    <property type="evidence" value="ECO:0007669"/>
    <property type="project" value="InterPro"/>
</dbReference>
<dbReference type="GO" id="GO:0005507">
    <property type="term" value="F:copper ion binding"/>
    <property type="evidence" value="ECO:0007669"/>
    <property type="project" value="TreeGrafter"/>
</dbReference>
<dbReference type="SUPFAM" id="SSF81653">
    <property type="entry name" value="Calcium ATPase, transduction domain A"/>
    <property type="match status" value="1"/>
</dbReference>
<proteinExistence type="inferred from homology"/>
<dbReference type="GO" id="GO:0043682">
    <property type="term" value="F:P-type divalent copper transporter activity"/>
    <property type="evidence" value="ECO:0007669"/>
    <property type="project" value="TreeGrafter"/>
</dbReference>
<dbReference type="InterPro" id="IPR036163">
    <property type="entry name" value="HMA_dom_sf"/>
</dbReference>
<feature type="non-terminal residue" evidence="12">
    <location>
        <position position="524"/>
    </location>
</feature>
<keyword evidence="7" id="KW-1278">Translocase</keyword>
<dbReference type="NCBIfam" id="TIGR01525">
    <property type="entry name" value="ATPase-IB_hvy"/>
    <property type="match status" value="1"/>
</dbReference>
<evidence type="ECO:0000256" key="8">
    <source>
        <dbReference type="ARBA" id="ARBA00022989"/>
    </source>
</evidence>
<evidence type="ECO:0000313" key="12">
    <source>
        <dbReference type="EMBL" id="SVB49279.1"/>
    </source>
</evidence>
<dbReference type="GO" id="GO:0012505">
    <property type="term" value="C:endomembrane system"/>
    <property type="evidence" value="ECO:0007669"/>
    <property type="project" value="UniProtKB-SubCell"/>
</dbReference>
<evidence type="ECO:0000256" key="3">
    <source>
        <dbReference type="ARBA" id="ARBA00022692"/>
    </source>
</evidence>
<reference evidence="12" key="1">
    <citation type="submission" date="2018-05" db="EMBL/GenBank/DDBJ databases">
        <authorList>
            <person name="Lanie J.A."/>
            <person name="Ng W.-L."/>
            <person name="Kazmierczak K.M."/>
            <person name="Andrzejewski T.M."/>
            <person name="Davidsen T.M."/>
            <person name="Wayne K.J."/>
            <person name="Tettelin H."/>
            <person name="Glass J.I."/>
            <person name="Rusch D."/>
            <person name="Podicherti R."/>
            <person name="Tsui H.-C.T."/>
            <person name="Winkler M.E."/>
        </authorList>
    </citation>
    <scope>NUCLEOTIDE SEQUENCE</scope>
</reference>
<sequence>MIVSPDNFSMETSHPSFPKHTVAVGGMTCAVCVSRVEKAIHAVEGVSSAVVNYGTEQATIEFDPSVVELNTIKQAIVDAGYKPMDLAEVRQAQLEAKEAAHRQELKQLRRKIVAGIFVSAIAMSAMFFGEQTPNTIRTKLVVLLLMTTPIQFWAGWQFHRGAVASLRHLFADMNVLISIGTFAAYIYSLITTLSAFFIVQPSPVNYYETSAMIITLVLIGKFLEERAKGQTSEAIRKLIRLQPMTAHLIQDGQLVEVQIEQVKIGDQIIVRPGEGIPIDGVIIEGQSSVDESMITGESMQVQKGTGSQVIGGTINGAGSFTLEVTRVGPDTTLAQIIQRVEEAQGSKAPIQKLADRIAGIFVPVVISVAVMTFISWMIVNPNDISMALSNFIAVMIIACPCTLGLATPTAIVVATGRGAELGILIKDGESLELAHQIETIILDKTGTITEGKPSVTDIVVVNNFSEDQLLVISASVESKSEHPLGQAIITACQKRGLEINLDAVTNFEVIVGFGITAIFNGRVV</sequence>
<dbReference type="SUPFAM" id="SSF81660">
    <property type="entry name" value="Metal cation-transporting ATPase, ATP-binding domain N"/>
    <property type="match status" value="1"/>
</dbReference>
<evidence type="ECO:0000256" key="4">
    <source>
        <dbReference type="ARBA" id="ARBA00022723"/>
    </source>
</evidence>
<evidence type="ECO:0000256" key="1">
    <source>
        <dbReference type="ARBA" id="ARBA00004127"/>
    </source>
</evidence>
<dbReference type="PRINTS" id="PR00943">
    <property type="entry name" value="CUATPASE"/>
</dbReference>
<dbReference type="FunFam" id="2.70.150.10:FF:000002">
    <property type="entry name" value="Copper-transporting ATPase 1, putative"/>
    <property type="match status" value="1"/>
</dbReference>
<feature type="transmembrane region" description="Helical" evidence="10">
    <location>
        <begin position="175"/>
        <end position="198"/>
    </location>
</feature>
<dbReference type="Gene3D" id="3.40.1110.10">
    <property type="entry name" value="Calcium-transporting ATPase, cytoplasmic domain N"/>
    <property type="match status" value="1"/>
</dbReference>
<keyword evidence="8 10" id="KW-1133">Transmembrane helix</keyword>
<keyword evidence="6" id="KW-0067">ATP-binding</keyword>
<dbReference type="EMBL" id="UINC01044183">
    <property type="protein sequence ID" value="SVB49279.1"/>
    <property type="molecule type" value="Genomic_DNA"/>
</dbReference>
<evidence type="ECO:0000256" key="2">
    <source>
        <dbReference type="ARBA" id="ARBA00006024"/>
    </source>
</evidence>
<dbReference type="Gene3D" id="3.40.50.1000">
    <property type="entry name" value="HAD superfamily/HAD-like"/>
    <property type="match status" value="1"/>
</dbReference>
<dbReference type="PRINTS" id="PR00119">
    <property type="entry name" value="CATATPASE"/>
</dbReference>
<keyword evidence="3 10" id="KW-0812">Transmembrane</keyword>
<dbReference type="GO" id="GO:0055070">
    <property type="term" value="P:copper ion homeostasis"/>
    <property type="evidence" value="ECO:0007669"/>
    <property type="project" value="TreeGrafter"/>
</dbReference>
<name>A0A382EFX0_9ZZZZ</name>
<feature type="transmembrane region" description="Helical" evidence="10">
    <location>
        <begin position="357"/>
        <end position="379"/>
    </location>
</feature>
<evidence type="ECO:0000256" key="6">
    <source>
        <dbReference type="ARBA" id="ARBA00022840"/>
    </source>
</evidence>
<dbReference type="CDD" id="cd00371">
    <property type="entry name" value="HMA"/>
    <property type="match status" value="1"/>
</dbReference>
<dbReference type="PROSITE" id="PS00154">
    <property type="entry name" value="ATPASE_E1_E2"/>
    <property type="match status" value="1"/>
</dbReference>
<dbReference type="GO" id="GO:0005524">
    <property type="term" value="F:ATP binding"/>
    <property type="evidence" value="ECO:0007669"/>
    <property type="project" value="UniProtKB-KW"/>
</dbReference>
<dbReference type="InterPro" id="IPR023214">
    <property type="entry name" value="HAD_sf"/>
</dbReference>
<dbReference type="PANTHER" id="PTHR43520:SF8">
    <property type="entry name" value="P-TYPE CU(+) TRANSPORTER"/>
    <property type="match status" value="1"/>
</dbReference>
<comment type="subcellular location">
    <subcellularLocation>
        <location evidence="1">Endomembrane system</location>
        <topology evidence="1">Multi-pass membrane protein</topology>
    </subcellularLocation>
</comment>
<keyword evidence="4" id="KW-0479">Metal-binding</keyword>
<dbReference type="SUPFAM" id="SSF81665">
    <property type="entry name" value="Calcium ATPase, transmembrane domain M"/>
    <property type="match status" value="1"/>
</dbReference>
<dbReference type="Gene3D" id="3.30.70.100">
    <property type="match status" value="1"/>
</dbReference>
<dbReference type="PRINTS" id="PR00942">
    <property type="entry name" value="CUATPASEI"/>
</dbReference>
<gene>
    <name evidence="12" type="ORF">METZ01_LOCUS202133</name>
</gene>
<keyword evidence="9 10" id="KW-0472">Membrane</keyword>